<gene>
    <name evidence="3" type="ORF">Tco_0842149</name>
</gene>
<dbReference type="EMBL" id="BQNB010012772">
    <property type="protein sequence ID" value="GJT07687.1"/>
    <property type="molecule type" value="Genomic_DNA"/>
</dbReference>
<organism evidence="3 4">
    <name type="scientific">Tanacetum coccineum</name>
    <dbReference type="NCBI Taxonomy" id="301880"/>
    <lineage>
        <taxon>Eukaryota</taxon>
        <taxon>Viridiplantae</taxon>
        <taxon>Streptophyta</taxon>
        <taxon>Embryophyta</taxon>
        <taxon>Tracheophyta</taxon>
        <taxon>Spermatophyta</taxon>
        <taxon>Magnoliopsida</taxon>
        <taxon>eudicotyledons</taxon>
        <taxon>Gunneridae</taxon>
        <taxon>Pentapetalae</taxon>
        <taxon>asterids</taxon>
        <taxon>campanulids</taxon>
        <taxon>Asterales</taxon>
        <taxon>Asteraceae</taxon>
        <taxon>Asteroideae</taxon>
        <taxon>Anthemideae</taxon>
        <taxon>Anthemidinae</taxon>
        <taxon>Tanacetum</taxon>
    </lineage>
</organism>
<evidence type="ECO:0000256" key="1">
    <source>
        <dbReference type="ARBA" id="ARBA00007708"/>
    </source>
</evidence>
<comment type="caution">
    <text evidence="3">The sequence shown here is derived from an EMBL/GenBank/DDBJ whole genome shotgun (WGS) entry which is preliminary data.</text>
</comment>
<evidence type="ECO:0000313" key="3">
    <source>
        <dbReference type="EMBL" id="GJT07687.1"/>
    </source>
</evidence>
<feature type="compositionally biased region" description="Polar residues" evidence="2">
    <location>
        <begin position="55"/>
        <end position="68"/>
    </location>
</feature>
<proteinExistence type="inferred from homology"/>
<protein>
    <submittedName>
        <fullName evidence="3">Uncharacterized protein</fullName>
    </submittedName>
</protein>
<dbReference type="PANTHER" id="PTHR45898">
    <property type="entry name" value="TOM1-LIKE PROTEIN"/>
    <property type="match status" value="1"/>
</dbReference>
<comment type="similarity">
    <text evidence="1">Belongs to the TOM1 family.</text>
</comment>
<evidence type="ECO:0000256" key="2">
    <source>
        <dbReference type="SAM" id="MobiDB-lite"/>
    </source>
</evidence>
<feature type="region of interest" description="Disordered" evidence="2">
    <location>
        <begin position="1"/>
        <end position="127"/>
    </location>
</feature>
<sequence length="127" mass="13781">MSQRLGASFPERPESSAPVLTPPQTQPLTSYPHNLGNPENEHEALAPSAEAEFSTLRTSSDGCETSSICGKRMSQPENDSHGFQMQRPSAVRNTQAQGRNTSDAAGMRRKEGDRMACLDIIPSAKHD</sequence>
<accession>A0ABQ5B160</accession>
<dbReference type="PANTHER" id="PTHR45898:SF4">
    <property type="entry name" value="TARGET OF MYB PROTEIN 1"/>
    <property type="match status" value="1"/>
</dbReference>
<dbReference type="InterPro" id="IPR044836">
    <property type="entry name" value="TOL_plant"/>
</dbReference>
<evidence type="ECO:0000313" key="4">
    <source>
        <dbReference type="Proteomes" id="UP001151760"/>
    </source>
</evidence>
<name>A0ABQ5B160_9ASTR</name>
<reference evidence="3" key="2">
    <citation type="submission" date="2022-01" db="EMBL/GenBank/DDBJ databases">
        <authorList>
            <person name="Yamashiro T."/>
            <person name="Shiraishi A."/>
            <person name="Satake H."/>
            <person name="Nakayama K."/>
        </authorList>
    </citation>
    <scope>NUCLEOTIDE SEQUENCE</scope>
</reference>
<feature type="compositionally biased region" description="Polar residues" evidence="2">
    <location>
        <begin position="75"/>
        <end position="103"/>
    </location>
</feature>
<feature type="compositionally biased region" description="Basic and acidic residues" evidence="2">
    <location>
        <begin position="106"/>
        <end position="116"/>
    </location>
</feature>
<dbReference type="Proteomes" id="UP001151760">
    <property type="component" value="Unassembled WGS sequence"/>
</dbReference>
<reference evidence="3" key="1">
    <citation type="journal article" date="2022" name="Int. J. Mol. Sci.">
        <title>Draft Genome of Tanacetum Coccineum: Genomic Comparison of Closely Related Tanacetum-Family Plants.</title>
        <authorList>
            <person name="Yamashiro T."/>
            <person name="Shiraishi A."/>
            <person name="Nakayama K."/>
            <person name="Satake H."/>
        </authorList>
    </citation>
    <scope>NUCLEOTIDE SEQUENCE</scope>
</reference>
<keyword evidence="4" id="KW-1185">Reference proteome</keyword>